<protein>
    <submittedName>
        <fullName evidence="2">Uncharacterized protein</fullName>
    </submittedName>
</protein>
<keyword evidence="3" id="KW-1185">Reference proteome</keyword>
<keyword evidence="1" id="KW-1133">Transmembrane helix</keyword>
<sequence>MIQTARLYTISWISQDLVGIITKSARSKNNRVQKEQESKSNSRDVSFVLGLYKARSSDTCTSLNLSLTIHLTLIAFLMLLNTATEQ</sequence>
<feature type="transmembrane region" description="Helical" evidence="1">
    <location>
        <begin position="63"/>
        <end position="83"/>
    </location>
</feature>
<evidence type="ECO:0000256" key="1">
    <source>
        <dbReference type="SAM" id="Phobius"/>
    </source>
</evidence>
<keyword evidence="1" id="KW-0812">Transmembrane</keyword>
<name>A0A8R1EK24_CAEJA</name>
<proteinExistence type="predicted"/>
<reference evidence="2" key="2">
    <citation type="submission" date="2022-06" db="UniProtKB">
        <authorList>
            <consortium name="EnsemblMetazoa"/>
        </authorList>
    </citation>
    <scope>IDENTIFICATION</scope>
    <source>
        <strain evidence="2">DF5081</strain>
    </source>
</reference>
<evidence type="ECO:0000313" key="2">
    <source>
        <dbReference type="EnsemblMetazoa" id="CJA37087.1"/>
    </source>
</evidence>
<accession>A0A8R1EK24</accession>
<dbReference type="Proteomes" id="UP000005237">
    <property type="component" value="Unassembled WGS sequence"/>
</dbReference>
<organism evidence="2 3">
    <name type="scientific">Caenorhabditis japonica</name>
    <dbReference type="NCBI Taxonomy" id="281687"/>
    <lineage>
        <taxon>Eukaryota</taxon>
        <taxon>Metazoa</taxon>
        <taxon>Ecdysozoa</taxon>
        <taxon>Nematoda</taxon>
        <taxon>Chromadorea</taxon>
        <taxon>Rhabditida</taxon>
        <taxon>Rhabditina</taxon>
        <taxon>Rhabditomorpha</taxon>
        <taxon>Rhabditoidea</taxon>
        <taxon>Rhabditidae</taxon>
        <taxon>Peloderinae</taxon>
        <taxon>Caenorhabditis</taxon>
    </lineage>
</organism>
<evidence type="ECO:0000313" key="3">
    <source>
        <dbReference type="Proteomes" id="UP000005237"/>
    </source>
</evidence>
<keyword evidence="1" id="KW-0472">Membrane</keyword>
<dbReference type="EnsemblMetazoa" id="CJA37087.1">
    <property type="protein sequence ID" value="CJA37087.1"/>
    <property type="gene ID" value="WBGene00212934"/>
</dbReference>
<reference evidence="3" key="1">
    <citation type="submission" date="2010-08" db="EMBL/GenBank/DDBJ databases">
        <authorList>
            <consortium name="Caenorhabditis japonica Sequencing Consortium"/>
            <person name="Wilson R.K."/>
        </authorList>
    </citation>
    <scope>NUCLEOTIDE SEQUENCE [LARGE SCALE GENOMIC DNA]</scope>
    <source>
        <strain evidence="3">DF5081</strain>
    </source>
</reference>
<dbReference type="AlphaFoldDB" id="A0A8R1EK24"/>